<accession>A0A1V9X4M4</accession>
<proteinExistence type="predicted"/>
<dbReference type="InParanoid" id="A0A1V9X4M4"/>
<dbReference type="Proteomes" id="UP000192247">
    <property type="component" value="Unassembled WGS sequence"/>
</dbReference>
<reference evidence="1 2" key="1">
    <citation type="journal article" date="2017" name="Gigascience">
        <title>Draft genome of the honey bee ectoparasitic mite, Tropilaelaps mercedesae, is shaped by the parasitic life history.</title>
        <authorList>
            <person name="Dong X."/>
            <person name="Armstrong S.D."/>
            <person name="Xia D."/>
            <person name="Makepeace B.L."/>
            <person name="Darby A.C."/>
            <person name="Kadowaki T."/>
        </authorList>
    </citation>
    <scope>NUCLEOTIDE SEQUENCE [LARGE SCALE GENOMIC DNA]</scope>
    <source>
        <strain evidence="1">Wuxi-XJTLU</strain>
    </source>
</reference>
<protein>
    <submittedName>
        <fullName evidence="1">Uncharacterized protein</fullName>
    </submittedName>
</protein>
<comment type="caution">
    <text evidence="1">The sequence shown here is derived from an EMBL/GenBank/DDBJ whole genome shotgun (WGS) entry which is preliminary data.</text>
</comment>
<sequence>MQSGCLHRSMRWTTMTVGPAHAACRTLNYCDRTHPAGMSAKSRAADSGVTSMGPYAANQSTKPLTRLRKPWNTLPTFALVKGLRRSTRCNQSSTLPFSCIIRFISLACFSLSRSRSRLAYLVRLLIVTAHFGPCEVGWAREISSLRNVISLRLSVLLELS</sequence>
<evidence type="ECO:0000313" key="2">
    <source>
        <dbReference type="Proteomes" id="UP000192247"/>
    </source>
</evidence>
<keyword evidence="2" id="KW-1185">Reference proteome</keyword>
<organism evidence="1 2">
    <name type="scientific">Tropilaelaps mercedesae</name>
    <dbReference type="NCBI Taxonomy" id="418985"/>
    <lineage>
        <taxon>Eukaryota</taxon>
        <taxon>Metazoa</taxon>
        <taxon>Ecdysozoa</taxon>
        <taxon>Arthropoda</taxon>
        <taxon>Chelicerata</taxon>
        <taxon>Arachnida</taxon>
        <taxon>Acari</taxon>
        <taxon>Parasitiformes</taxon>
        <taxon>Mesostigmata</taxon>
        <taxon>Gamasina</taxon>
        <taxon>Dermanyssoidea</taxon>
        <taxon>Laelapidae</taxon>
        <taxon>Tropilaelaps</taxon>
    </lineage>
</organism>
<gene>
    <name evidence="1" type="ORF">BIW11_13052</name>
</gene>
<dbReference type="EMBL" id="MNPL01025630">
    <property type="protein sequence ID" value="OQR68212.1"/>
    <property type="molecule type" value="Genomic_DNA"/>
</dbReference>
<dbReference type="AlphaFoldDB" id="A0A1V9X4M4"/>
<name>A0A1V9X4M4_9ACAR</name>
<evidence type="ECO:0000313" key="1">
    <source>
        <dbReference type="EMBL" id="OQR68212.1"/>
    </source>
</evidence>